<dbReference type="SUPFAM" id="SSF46785">
    <property type="entry name" value="Winged helix' DNA-binding domain"/>
    <property type="match status" value="1"/>
</dbReference>
<organism evidence="6 7">
    <name type="scientific">Streptacidiphilus cavernicola</name>
    <dbReference type="NCBI Taxonomy" id="3342716"/>
    <lineage>
        <taxon>Bacteria</taxon>
        <taxon>Bacillati</taxon>
        <taxon>Actinomycetota</taxon>
        <taxon>Actinomycetes</taxon>
        <taxon>Kitasatosporales</taxon>
        <taxon>Streptomycetaceae</taxon>
        <taxon>Streptacidiphilus</taxon>
    </lineage>
</organism>
<dbReference type="EMBL" id="JBHEZZ010000036">
    <property type="protein sequence ID" value="MFC1406932.1"/>
    <property type="molecule type" value="Genomic_DNA"/>
</dbReference>
<dbReference type="Proteomes" id="UP001592528">
    <property type="component" value="Unassembled WGS sequence"/>
</dbReference>
<gene>
    <name evidence="6" type="ORF">ACEZDJ_37165</name>
</gene>
<sequence length="157" mass="17119">MTSAREGTGRVPSPTAAAGGPVSNTLIRVTRLHIMRARQLFRELGLHPGHELLMMHLWDAGPQRQSDLAAAFDTDSASMTRTVQRLERAGFVRRRPDPADGRATLVETTPAGLGLRRQVEQLWSELEAATTGDMTPAERSTLLAGLERVEANLAQGR</sequence>
<dbReference type="PROSITE" id="PS50995">
    <property type="entry name" value="HTH_MARR_2"/>
    <property type="match status" value="1"/>
</dbReference>
<dbReference type="PANTHER" id="PTHR33164:SF57">
    <property type="entry name" value="MARR-FAMILY TRANSCRIPTIONAL REGULATOR"/>
    <property type="match status" value="1"/>
</dbReference>
<proteinExistence type="predicted"/>
<keyword evidence="3" id="KW-0804">Transcription</keyword>
<feature type="region of interest" description="Disordered" evidence="4">
    <location>
        <begin position="1"/>
        <end position="22"/>
    </location>
</feature>
<evidence type="ECO:0000259" key="5">
    <source>
        <dbReference type="PROSITE" id="PS50995"/>
    </source>
</evidence>
<keyword evidence="1" id="KW-0805">Transcription regulation</keyword>
<protein>
    <submittedName>
        <fullName evidence="6">MarR family winged helix-turn-helix transcriptional regulator</fullName>
    </submittedName>
</protein>
<evidence type="ECO:0000313" key="6">
    <source>
        <dbReference type="EMBL" id="MFC1406932.1"/>
    </source>
</evidence>
<evidence type="ECO:0000313" key="7">
    <source>
        <dbReference type="Proteomes" id="UP001592528"/>
    </source>
</evidence>
<evidence type="ECO:0000256" key="3">
    <source>
        <dbReference type="ARBA" id="ARBA00023163"/>
    </source>
</evidence>
<name>A0ABV6UZN9_9ACTN</name>
<dbReference type="Pfam" id="PF01047">
    <property type="entry name" value="MarR"/>
    <property type="match status" value="1"/>
</dbReference>
<keyword evidence="2" id="KW-0238">DNA-binding</keyword>
<dbReference type="PRINTS" id="PR00598">
    <property type="entry name" value="HTHMARR"/>
</dbReference>
<feature type="domain" description="HTH marR-type" evidence="5">
    <location>
        <begin position="19"/>
        <end position="151"/>
    </location>
</feature>
<dbReference type="InterPro" id="IPR036390">
    <property type="entry name" value="WH_DNA-bd_sf"/>
</dbReference>
<keyword evidence="7" id="KW-1185">Reference proteome</keyword>
<accession>A0ABV6UZN9</accession>
<dbReference type="InterPro" id="IPR036388">
    <property type="entry name" value="WH-like_DNA-bd_sf"/>
</dbReference>
<dbReference type="SMART" id="SM00347">
    <property type="entry name" value="HTH_MARR"/>
    <property type="match status" value="1"/>
</dbReference>
<dbReference type="InterPro" id="IPR000835">
    <property type="entry name" value="HTH_MarR-typ"/>
</dbReference>
<dbReference type="InterPro" id="IPR023187">
    <property type="entry name" value="Tscrpt_reg_MarR-type_CS"/>
</dbReference>
<dbReference type="PROSITE" id="PS01117">
    <property type="entry name" value="HTH_MARR_1"/>
    <property type="match status" value="1"/>
</dbReference>
<evidence type="ECO:0000256" key="4">
    <source>
        <dbReference type="SAM" id="MobiDB-lite"/>
    </source>
</evidence>
<dbReference type="RefSeq" id="WP_030264638.1">
    <property type="nucleotide sequence ID" value="NZ_JBHEZZ010000036.1"/>
</dbReference>
<dbReference type="Gene3D" id="1.10.10.10">
    <property type="entry name" value="Winged helix-like DNA-binding domain superfamily/Winged helix DNA-binding domain"/>
    <property type="match status" value="1"/>
</dbReference>
<evidence type="ECO:0000256" key="2">
    <source>
        <dbReference type="ARBA" id="ARBA00023125"/>
    </source>
</evidence>
<comment type="caution">
    <text evidence="6">The sequence shown here is derived from an EMBL/GenBank/DDBJ whole genome shotgun (WGS) entry which is preliminary data.</text>
</comment>
<evidence type="ECO:0000256" key="1">
    <source>
        <dbReference type="ARBA" id="ARBA00023015"/>
    </source>
</evidence>
<dbReference type="PANTHER" id="PTHR33164">
    <property type="entry name" value="TRANSCRIPTIONAL REGULATOR, MARR FAMILY"/>
    <property type="match status" value="1"/>
</dbReference>
<dbReference type="InterPro" id="IPR039422">
    <property type="entry name" value="MarR/SlyA-like"/>
</dbReference>
<reference evidence="6 7" key="1">
    <citation type="submission" date="2024-09" db="EMBL/GenBank/DDBJ databases">
        <authorList>
            <person name="Lee S.D."/>
        </authorList>
    </citation>
    <scope>NUCLEOTIDE SEQUENCE [LARGE SCALE GENOMIC DNA]</scope>
    <source>
        <strain evidence="6 7">N1-5</strain>
    </source>
</reference>